<dbReference type="PROSITE" id="PS50995">
    <property type="entry name" value="HTH_MARR_2"/>
    <property type="match status" value="1"/>
</dbReference>
<dbReference type="InterPro" id="IPR039422">
    <property type="entry name" value="MarR/SlyA-like"/>
</dbReference>
<organism evidence="2 3">
    <name type="scientific">Deinococcus cavernae</name>
    <dbReference type="NCBI Taxonomy" id="2320857"/>
    <lineage>
        <taxon>Bacteria</taxon>
        <taxon>Thermotogati</taxon>
        <taxon>Deinococcota</taxon>
        <taxon>Deinococci</taxon>
        <taxon>Deinococcales</taxon>
        <taxon>Deinococcaceae</taxon>
        <taxon>Deinococcus</taxon>
    </lineage>
</organism>
<dbReference type="GO" id="GO:0003700">
    <property type="term" value="F:DNA-binding transcription factor activity"/>
    <property type="evidence" value="ECO:0007669"/>
    <property type="project" value="InterPro"/>
</dbReference>
<dbReference type="Pfam" id="PF12802">
    <property type="entry name" value="MarR_2"/>
    <property type="match status" value="1"/>
</dbReference>
<gene>
    <name evidence="2" type="ORF">D3875_22145</name>
</gene>
<dbReference type="SUPFAM" id="SSF46785">
    <property type="entry name" value="Winged helix' DNA-binding domain"/>
    <property type="match status" value="1"/>
</dbReference>
<dbReference type="Gene3D" id="1.10.10.10">
    <property type="entry name" value="Winged helix-like DNA-binding domain superfamily/Winged helix DNA-binding domain"/>
    <property type="match status" value="1"/>
</dbReference>
<evidence type="ECO:0000259" key="1">
    <source>
        <dbReference type="PROSITE" id="PS50995"/>
    </source>
</evidence>
<evidence type="ECO:0000313" key="2">
    <source>
        <dbReference type="EMBL" id="RJF69029.1"/>
    </source>
</evidence>
<feature type="domain" description="HTH marR-type" evidence="1">
    <location>
        <begin position="19"/>
        <end position="152"/>
    </location>
</feature>
<dbReference type="OrthoDB" id="5195026at2"/>
<dbReference type="PANTHER" id="PTHR33164">
    <property type="entry name" value="TRANSCRIPTIONAL REGULATOR, MARR FAMILY"/>
    <property type="match status" value="1"/>
</dbReference>
<evidence type="ECO:0000313" key="3">
    <source>
        <dbReference type="Proteomes" id="UP000286287"/>
    </source>
</evidence>
<dbReference type="PRINTS" id="PR00598">
    <property type="entry name" value="HTHMARR"/>
</dbReference>
<name>A0A418UZY1_9DEIO</name>
<reference evidence="2 3" key="1">
    <citation type="submission" date="2018-09" db="EMBL/GenBank/DDBJ databases">
        <authorList>
            <person name="Zhu H."/>
        </authorList>
    </citation>
    <scope>NUCLEOTIDE SEQUENCE [LARGE SCALE GENOMIC DNA]</scope>
    <source>
        <strain evidence="2 3">K2S05-167</strain>
    </source>
</reference>
<dbReference type="GO" id="GO:0006950">
    <property type="term" value="P:response to stress"/>
    <property type="evidence" value="ECO:0007669"/>
    <property type="project" value="TreeGrafter"/>
</dbReference>
<proteinExistence type="predicted"/>
<dbReference type="Proteomes" id="UP000286287">
    <property type="component" value="Unassembled WGS sequence"/>
</dbReference>
<dbReference type="InterPro" id="IPR036390">
    <property type="entry name" value="WH_DNA-bd_sf"/>
</dbReference>
<dbReference type="EMBL" id="QYUJ01000030">
    <property type="protein sequence ID" value="RJF69029.1"/>
    <property type="molecule type" value="Genomic_DNA"/>
</dbReference>
<dbReference type="SMART" id="SM00347">
    <property type="entry name" value="HTH_MARR"/>
    <property type="match status" value="1"/>
</dbReference>
<dbReference type="AlphaFoldDB" id="A0A418UZY1"/>
<protein>
    <submittedName>
        <fullName evidence="2">MarR family transcriptional regulator</fullName>
    </submittedName>
</protein>
<dbReference type="InterPro" id="IPR000835">
    <property type="entry name" value="HTH_MarR-typ"/>
</dbReference>
<accession>A0A418UZY1</accession>
<comment type="caution">
    <text evidence="2">The sequence shown here is derived from an EMBL/GenBank/DDBJ whole genome shotgun (WGS) entry which is preliminary data.</text>
</comment>
<keyword evidence="3" id="KW-1185">Reference proteome</keyword>
<sequence length="165" mass="18791">MTTEPLDFETRLAQDDHQAIKLWLRLLTTTTLLESAIRSRIQEHSEMSLPRFDLLSQLEREPDGLRMGELSARLMVTKGNVTGLADQLEREGLVERLSGTDRRSVTLKLTTLGRERFGDIAQAHEAWVIDLLSALTPREQQQLSNLLGKVKTHLKEGHLKERKQA</sequence>
<dbReference type="PANTHER" id="PTHR33164:SF43">
    <property type="entry name" value="HTH-TYPE TRANSCRIPTIONAL REPRESSOR YETL"/>
    <property type="match status" value="1"/>
</dbReference>
<dbReference type="InterPro" id="IPR036388">
    <property type="entry name" value="WH-like_DNA-bd_sf"/>
</dbReference>
<dbReference type="RefSeq" id="WP_119766892.1">
    <property type="nucleotide sequence ID" value="NZ_QYUJ01000030.1"/>
</dbReference>